<comment type="caution">
    <text evidence="2">The sequence shown here is derived from an EMBL/GenBank/DDBJ whole genome shotgun (WGS) entry which is preliminary data.</text>
</comment>
<sequence>MAKKSIKRRKGTLFIIAGLLLASGVFRLTGGVGQAVAREFEEFGASEVHSGTCVADLEPVLDAIRQRENTVAAREEELAVQLQKLSLAKAEIEKNFNALIAAEAELAATLTQVETSAETDLSKLTAVYESMKPKDAAALFEEMAPEFAAGFLSRMRSDTAADIMAGLKPQTAYTISVLLAGRNANLPKE</sequence>
<dbReference type="EMBL" id="JABUFE010000003">
    <property type="protein sequence ID" value="NSX54663.1"/>
    <property type="molecule type" value="Genomic_DNA"/>
</dbReference>
<dbReference type="Proteomes" id="UP000777935">
    <property type="component" value="Unassembled WGS sequence"/>
</dbReference>
<dbReference type="Gene3D" id="1.25.60.10">
    <property type="entry name" value="MgtE N-terminal domain-like"/>
    <property type="match status" value="1"/>
</dbReference>
<dbReference type="InterPro" id="IPR038076">
    <property type="entry name" value="MgtE_N_sf"/>
</dbReference>
<keyword evidence="3" id="KW-1185">Reference proteome</keyword>
<dbReference type="RefSeq" id="WP_174136902.1">
    <property type="nucleotide sequence ID" value="NZ_JABUFE010000003.1"/>
</dbReference>
<organism evidence="2 3">
    <name type="scientific">Parasulfitobacter algicola</name>
    <dbReference type="NCBI Taxonomy" id="2614809"/>
    <lineage>
        <taxon>Bacteria</taxon>
        <taxon>Pseudomonadati</taxon>
        <taxon>Pseudomonadota</taxon>
        <taxon>Alphaproteobacteria</taxon>
        <taxon>Rhodobacterales</taxon>
        <taxon>Roseobacteraceae</taxon>
        <taxon>Parasulfitobacter</taxon>
    </lineage>
</organism>
<evidence type="ECO:0000313" key="2">
    <source>
        <dbReference type="EMBL" id="NSX54663.1"/>
    </source>
</evidence>
<reference evidence="2 3" key="1">
    <citation type="submission" date="2020-06" db="EMBL/GenBank/DDBJ databases">
        <title>Sulfitobacter algicola sp. nov., isolated from green algae.</title>
        <authorList>
            <person name="Wang C."/>
        </authorList>
    </citation>
    <scope>NUCLEOTIDE SEQUENCE [LARGE SCALE GENOMIC DNA]</scope>
    <source>
        <strain evidence="2 3">1151</strain>
    </source>
</reference>
<name>A0ABX2IP64_9RHOB</name>
<accession>A0ABX2IP64</accession>
<dbReference type="Pfam" id="PF03448">
    <property type="entry name" value="MgtE_N"/>
    <property type="match status" value="1"/>
</dbReference>
<protein>
    <recommendedName>
        <fullName evidence="1">Magnesium transporter MgtE intracellular domain-containing protein</fullName>
    </recommendedName>
</protein>
<proteinExistence type="predicted"/>
<gene>
    <name evidence="2" type="ORF">HRQ87_07585</name>
</gene>
<dbReference type="SUPFAM" id="SSF158791">
    <property type="entry name" value="MgtE N-terminal domain-like"/>
    <property type="match status" value="1"/>
</dbReference>
<dbReference type="InterPro" id="IPR006668">
    <property type="entry name" value="Mg_transptr_MgtE_intracell_dom"/>
</dbReference>
<evidence type="ECO:0000259" key="1">
    <source>
        <dbReference type="Pfam" id="PF03448"/>
    </source>
</evidence>
<feature type="domain" description="Magnesium transporter MgtE intracellular" evidence="1">
    <location>
        <begin position="118"/>
        <end position="174"/>
    </location>
</feature>
<evidence type="ECO:0000313" key="3">
    <source>
        <dbReference type="Proteomes" id="UP000777935"/>
    </source>
</evidence>